<comment type="caution">
    <text evidence="11">The sequence shown here is derived from an EMBL/GenBank/DDBJ whole genome shotgun (WGS) entry which is preliminary data.</text>
</comment>
<feature type="domain" description="HAMP" evidence="10">
    <location>
        <begin position="227"/>
        <end position="279"/>
    </location>
</feature>
<dbReference type="Gene3D" id="1.10.287.130">
    <property type="match status" value="1"/>
</dbReference>
<dbReference type="InterPro" id="IPR036097">
    <property type="entry name" value="HisK_dim/P_sf"/>
</dbReference>
<comment type="catalytic activity">
    <reaction evidence="1">
        <text>ATP + protein L-histidine = ADP + protein N-phospho-L-histidine.</text>
        <dbReference type="EC" id="2.7.13.3"/>
    </reaction>
</comment>
<dbReference type="Proteomes" id="UP000095347">
    <property type="component" value="Unassembled WGS sequence"/>
</dbReference>
<evidence type="ECO:0000259" key="10">
    <source>
        <dbReference type="PROSITE" id="PS50885"/>
    </source>
</evidence>
<dbReference type="PROSITE" id="PS50109">
    <property type="entry name" value="HIS_KIN"/>
    <property type="match status" value="1"/>
</dbReference>
<dbReference type="SMART" id="SM00091">
    <property type="entry name" value="PAS"/>
    <property type="match status" value="1"/>
</dbReference>
<dbReference type="InterPro" id="IPR003594">
    <property type="entry name" value="HATPase_dom"/>
</dbReference>
<dbReference type="SMART" id="SM00387">
    <property type="entry name" value="HATPase_c"/>
    <property type="match status" value="1"/>
</dbReference>
<keyword evidence="7" id="KW-0812">Transmembrane</keyword>
<dbReference type="Pfam" id="PF08447">
    <property type="entry name" value="PAS_3"/>
    <property type="match status" value="1"/>
</dbReference>
<dbReference type="CDD" id="cd00130">
    <property type="entry name" value="PAS"/>
    <property type="match status" value="1"/>
</dbReference>
<dbReference type="InterPro" id="IPR004358">
    <property type="entry name" value="Sig_transdc_His_kin-like_C"/>
</dbReference>
<dbReference type="EC" id="2.7.13.3" evidence="3"/>
<evidence type="ECO:0000259" key="9">
    <source>
        <dbReference type="PROSITE" id="PS50113"/>
    </source>
</evidence>
<accession>A0A1E5Q9S7</accession>
<evidence type="ECO:0000259" key="8">
    <source>
        <dbReference type="PROSITE" id="PS50109"/>
    </source>
</evidence>
<gene>
    <name evidence="11" type="ORF">BEN30_06020</name>
</gene>
<dbReference type="SMART" id="SM00086">
    <property type="entry name" value="PAC"/>
    <property type="match status" value="1"/>
</dbReference>
<evidence type="ECO:0000313" key="12">
    <source>
        <dbReference type="Proteomes" id="UP000095347"/>
    </source>
</evidence>
<evidence type="ECO:0000256" key="1">
    <source>
        <dbReference type="ARBA" id="ARBA00000085"/>
    </source>
</evidence>
<dbReference type="PROSITE" id="PS50885">
    <property type="entry name" value="HAMP"/>
    <property type="match status" value="1"/>
</dbReference>
<dbReference type="SUPFAM" id="SSF55874">
    <property type="entry name" value="ATPase domain of HSP90 chaperone/DNA topoisomerase II/histidine kinase"/>
    <property type="match status" value="1"/>
</dbReference>
<keyword evidence="7" id="KW-0472">Membrane</keyword>
<dbReference type="SUPFAM" id="SSF158472">
    <property type="entry name" value="HAMP domain-like"/>
    <property type="match status" value="1"/>
</dbReference>
<dbReference type="EMBL" id="MCGG01000013">
    <property type="protein sequence ID" value="OEJ68483.1"/>
    <property type="molecule type" value="Genomic_DNA"/>
</dbReference>
<dbReference type="InterPro" id="IPR005467">
    <property type="entry name" value="His_kinase_dom"/>
</dbReference>
<dbReference type="Gene3D" id="6.10.340.10">
    <property type="match status" value="1"/>
</dbReference>
<dbReference type="SMART" id="SM00304">
    <property type="entry name" value="HAMP"/>
    <property type="match status" value="1"/>
</dbReference>
<dbReference type="InterPro" id="IPR003660">
    <property type="entry name" value="HAMP_dom"/>
</dbReference>
<dbReference type="PROSITE" id="PS50113">
    <property type="entry name" value="PAC"/>
    <property type="match status" value="1"/>
</dbReference>
<dbReference type="InterPro" id="IPR000700">
    <property type="entry name" value="PAS-assoc_C"/>
</dbReference>
<dbReference type="GO" id="GO:0016020">
    <property type="term" value="C:membrane"/>
    <property type="evidence" value="ECO:0007669"/>
    <property type="project" value="UniProtKB-SubCell"/>
</dbReference>
<organism evidence="11 12">
    <name type="scientific">Magnetovibrio blakemorei</name>
    <dbReference type="NCBI Taxonomy" id="28181"/>
    <lineage>
        <taxon>Bacteria</taxon>
        <taxon>Pseudomonadati</taxon>
        <taxon>Pseudomonadota</taxon>
        <taxon>Alphaproteobacteria</taxon>
        <taxon>Rhodospirillales</taxon>
        <taxon>Magnetovibrionaceae</taxon>
        <taxon>Magnetovibrio</taxon>
    </lineage>
</organism>
<dbReference type="InterPro" id="IPR000014">
    <property type="entry name" value="PAS"/>
</dbReference>
<protein>
    <recommendedName>
        <fullName evidence="3">histidine kinase</fullName>
        <ecNumber evidence="3">2.7.13.3</ecNumber>
    </recommendedName>
</protein>
<feature type="transmembrane region" description="Helical" evidence="7">
    <location>
        <begin position="207"/>
        <end position="225"/>
    </location>
</feature>
<dbReference type="SUPFAM" id="SSF55785">
    <property type="entry name" value="PYP-like sensor domain (PAS domain)"/>
    <property type="match status" value="1"/>
</dbReference>
<evidence type="ECO:0000256" key="3">
    <source>
        <dbReference type="ARBA" id="ARBA00012438"/>
    </source>
</evidence>
<evidence type="ECO:0000256" key="7">
    <source>
        <dbReference type="SAM" id="Phobius"/>
    </source>
</evidence>
<dbReference type="AlphaFoldDB" id="A0A1E5Q9S7"/>
<keyword evidence="4" id="KW-0597">Phosphoprotein</keyword>
<keyword evidence="7" id="KW-1133">Transmembrane helix</keyword>
<dbReference type="Pfam" id="PF00672">
    <property type="entry name" value="HAMP"/>
    <property type="match status" value="1"/>
</dbReference>
<dbReference type="InterPro" id="IPR001610">
    <property type="entry name" value="PAC"/>
</dbReference>
<dbReference type="InterPro" id="IPR036890">
    <property type="entry name" value="HATPase_C_sf"/>
</dbReference>
<reference evidence="12" key="1">
    <citation type="submission" date="2016-07" db="EMBL/GenBank/DDBJ databases">
        <authorList>
            <person name="Florea S."/>
            <person name="Webb J.S."/>
            <person name="Jaromczyk J."/>
            <person name="Schardl C.L."/>
        </authorList>
    </citation>
    <scope>NUCLEOTIDE SEQUENCE [LARGE SCALE GENOMIC DNA]</scope>
    <source>
        <strain evidence="12">MV-1</strain>
    </source>
</reference>
<comment type="subcellular location">
    <subcellularLocation>
        <location evidence="2">Membrane</location>
    </subcellularLocation>
</comment>
<keyword evidence="6" id="KW-0418">Kinase</keyword>
<evidence type="ECO:0000256" key="2">
    <source>
        <dbReference type="ARBA" id="ARBA00004370"/>
    </source>
</evidence>
<dbReference type="GO" id="GO:0000155">
    <property type="term" value="F:phosphorelay sensor kinase activity"/>
    <property type="evidence" value="ECO:0007669"/>
    <property type="project" value="InterPro"/>
</dbReference>
<keyword evidence="5" id="KW-0808">Transferase</keyword>
<keyword evidence="12" id="KW-1185">Reference proteome</keyword>
<evidence type="ECO:0000256" key="4">
    <source>
        <dbReference type="ARBA" id="ARBA00022553"/>
    </source>
</evidence>
<dbReference type="SUPFAM" id="SSF47384">
    <property type="entry name" value="Homodimeric domain of signal transducing histidine kinase"/>
    <property type="match status" value="1"/>
</dbReference>
<dbReference type="InterPro" id="IPR013655">
    <property type="entry name" value="PAS_fold_3"/>
</dbReference>
<sequence>MRRTLLRKVFPSIRHRLLTALFLLAGFGVVSSLWNIALMAQFEQRLVHLSGESIPVLVAAYEAARQGEAISKGTSGVVLTHDKGAREAFVARINDQFKGLDTQLAILADKDIEAERLTNIQFNKKALLESFFSLTKAVEKLDEAVKLGIEAQHPELASEVDRLLLGHRYHADRMTDAVAGLANARTGEIEQSVKGIMKRLEWDRRLLNAYTLGAIVLAIVVIVYLDNRVMSRVVGLQRAMRSVASGGTRQKIPRGGDDEIADMADALGTFVEKLAEREERLQDLVQERSSALASANVDLEITDRRLRNLFEVASDWFWELNADFKITYMSPQFFEVFGNPPDVFNHTIFDRLMADDVMCAADELQQHFLNLREHRPFGRFEFSIRTPDGPVRYLQSSGIPVFDEKGNFSGFQGALTDVTEEKQTELELRHAQKMQALGNLAGGVAHSFNNIFQPILILSELSLNEVAADSPACERLQIAIDACRRGKALGDRILLYSRQDEPERCAVNAHSLVKGTLDLFRSSAPTSVRLDEDLDAQVGDVFGDSAQLEVLLLNLASNAVDAIGEKAGEIKIRLSREPRERVEYNHDGEMVHEVYAKISVSDNGCGIAPQVMERIFDPFFTTKGLGKGTGLGLSMASGIVTMHGGGINVSSVLGQGTTFDVFLPIVEGGIQAAEDFSETKPVRR</sequence>
<dbReference type="STRING" id="28181.BEN30_06020"/>
<proteinExistence type="predicted"/>
<dbReference type="PANTHER" id="PTHR43065:SF42">
    <property type="entry name" value="TWO-COMPONENT SENSOR PPRA"/>
    <property type="match status" value="1"/>
</dbReference>
<dbReference type="InterPro" id="IPR035965">
    <property type="entry name" value="PAS-like_dom_sf"/>
</dbReference>
<feature type="domain" description="PAC" evidence="9">
    <location>
        <begin position="378"/>
        <end position="430"/>
    </location>
</feature>
<name>A0A1E5Q9S7_9PROT</name>
<evidence type="ECO:0000313" key="11">
    <source>
        <dbReference type="EMBL" id="OEJ68483.1"/>
    </source>
</evidence>
<dbReference type="Pfam" id="PF02518">
    <property type="entry name" value="HATPase_c"/>
    <property type="match status" value="1"/>
</dbReference>
<dbReference type="NCBIfam" id="TIGR00229">
    <property type="entry name" value="sensory_box"/>
    <property type="match status" value="1"/>
</dbReference>
<evidence type="ECO:0000256" key="5">
    <source>
        <dbReference type="ARBA" id="ARBA00022679"/>
    </source>
</evidence>
<dbReference type="OrthoDB" id="489241at2"/>
<dbReference type="PRINTS" id="PR00344">
    <property type="entry name" value="BCTRLSENSOR"/>
</dbReference>
<evidence type="ECO:0000256" key="6">
    <source>
        <dbReference type="ARBA" id="ARBA00022777"/>
    </source>
</evidence>
<dbReference type="CDD" id="cd06225">
    <property type="entry name" value="HAMP"/>
    <property type="match status" value="1"/>
</dbReference>
<feature type="domain" description="Histidine kinase" evidence="8">
    <location>
        <begin position="443"/>
        <end position="667"/>
    </location>
</feature>
<dbReference type="Gene3D" id="3.30.450.20">
    <property type="entry name" value="PAS domain"/>
    <property type="match status" value="1"/>
</dbReference>
<dbReference type="PANTHER" id="PTHR43065">
    <property type="entry name" value="SENSOR HISTIDINE KINASE"/>
    <property type="match status" value="1"/>
</dbReference>
<dbReference type="Gene3D" id="3.30.565.10">
    <property type="entry name" value="Histidine kinase-like ATPase, C-terminal domain"/>
    <property type="match status" value="1"/>
</dbReference>